<accession>A0A7J3SLK6</accession>
<dbReference type="SUPFAM" id="SSF51735">
    <property type="entry name" value="NAD(P)-binding Rossmann-fold domains"/>
    <property type="match status" value="1"/>
</dbReference>
<protein>
    <submittedName>
        <fullName evidence="7">D-glycerate dehydrogenase</fullName>
    </submittedName>
</protein>
<dbReference type="EMBL" id="DTLS01000092">
    <property type="protein sequence ID" value="HGZ60233.1"/>
    <property type="molecule type" value="Genomic_DNA"/>
</dbReference>
<keyword evidence="3" id="KW-0520">NAD</keyword>
<dbReference type="Pfam" id="PF00389">
    <property type="entry name" value="2-Hacid_dh"/>
    <property type="match status" value="1"/>
</dbReference>
<dbReference type="CDD" id="cd05301">
    <property type="entry name" value="GDH"/>
    <property type="match status" value="1"/>
</dbReference>
<reference evidence="7" key="1">
    <citation type="journal article" date="2020" name="mSystems">
        <title>Genome- and Community-Level Interaction Insights into Carbon Utilization and Element Cycling Functions of Hydrothermarchaeota in Hydrothermal Sediment.</title>
        <authorList>
            <person name="Zhou Z."/>
            <person name="Liu Y."/>
            <person name="Xu W."/>
            <person name="Pan J."/>
            <person name="Luo Z.H."/>
            <person name="Li M."/>
        </authorList>
    </citation>
    <scope>NUCLEOTIDE SEQUENCE [LARGE SCALE GENOMIC DNA]</scope>
    <source>
        <strain evidence="7">SpSt-885</strain>
    </source>
</reference>
<dbReference type="InterPro" id="IPR029753">
    <property type="entry name" value="D-isomer_DH_CS"/>
</dbReference>
<evidence type="ECO:0000313" key="7">
    <source>
        <dbReference type="EMBL" id="HGZ60233.1"/>
    </source>
</evidence>
<dbReference type="InterPro" id="IPR006139">
    <property type="entry name" value="D-isomer_2_OHA_DH_cat_dom"/>
</dbReference>
<organism evidence="7">
    <name type="scientific">Fervidicoccus fontis</name>
    <dbReference type="NCBI Taxonomy" id="683846"/>
    <lineage>
        <taxon>Archaea</taxon>
        <taxon>Thermoproteota</taxon>
        <taxon>Thermoprotei</taxon>
        <taxon>Fervidicoccales</taxon>
        <taxon>Fervidicoccaceae</taxon>
        <taxon>Fervidicoccus</taxon>
    </lineage>
</organism>
<dbReference type="Pfam" id="PF02826">
    <property type="entry name" value="2-Hacid_dh_C"/>
    <property type="match status" value="1"/>
</dbReference>
<proteinExistence type="inferred from homology"/>
<dbReference type="GO" id="GO:0005829">
    <property type="term" value="C:cytosol"/>
    <property type="evidence" value="ECO:0007669"/>
    <property type="project" value="TreeGrafter"/>
</dbReference>
<dbReference type="PROSITE" id="PS00065">
    <property type="entry name" value="D_2_HYDROXYACID_DH_1"/>
    <property type="match status" value="1"/>
</dbReference>
<comment type="similarity">
    <text evidence="1 4">Belongs to the D-isomer specific 2-hydroxyacid dehydrogenase family.</text>
</comment>
<dbReference type="PROSITE" id="PS00671">
    <property type="entry name" value="D_2_HYDROXYACID_DH_3"/>
    <property type="match status" value="1"/>
</dbReference>
<gene>
    <name evidence="7" type="ORF">ENW83_03385</name>
</gene>
<dbReference type="GO" id="GO:0016618">
    <property type="term" value="F:hydroxypyruvate reductase [NAD(P)H] activity"/>
    <property type="evidence" value="ECO:0007669"/>
    <property type="project" value="TreeGrafter"/>
</dbReference>
<comment type="caution">
    <text evidence="7">The sequence shown here is derived from an EMBL/GenBank/DDBJ whole genome shotgun (WGS) entry which is preliminary data.</text>
</comment>
<dbReference type="SUPFAM" id="SSF52283">
    <property type="entry name" value="Formate/glycerate dehydrogenase catalytic domain-like"/>
    <property type="match status" value="1"/>
</dbReference>
<sequence length="336" mass="37619">MKPKLFISREIPRVGIDRLKEKFEIEIWSEYWAPPRDILLKKASESDALVTLLTDKIDKELLDSSPHLRIIAQYAVGYDNIDIKYATEKGVYVTNTPGVLTDATADLTMALLLAISRRIVEADQFVRSGEWERSKTGWHPLMLLGMELRGKTLGVIGMGRIGKEVAKRAISFGMSVVYYDKNKLSSQEERLLNAKYVELDDLLMMSDAITIHVNLTEETKHLINEQRLRLMKPTAYLINTSRGGVVDTNALIKALKSGWIAGAGLDVFEDEPLPATSELTKLKNVVLAPHIGSATFEARNAMAEKVATNLIDFLNGKIPPDLVNKDVIKVRKPGFW</sequence>
<dbReference type="GO" id="GO:0030267">
    <property type="term" value="F:glyoxylate reductase (NADPH) activity"/>
    <property type="evidence" value="ECO:0007669"/>
    <property type="project" value="TreeGrafter"/>
</dbReference>
<dbReference type="PANTHER" id="PTHR10996:SF283">
    <property type="entry name" value="GLYOXYLATE_HYDROXYPYRUVATE REDUCTASE B"/>
    <property type="match status" value="1"/>
</dbReference>
<evidence type="ECO:0000256" key="1">
    <source>
        <dbReference type="ARBA" id="ARBA00005854"/>
    </source>
</evidence>
<evidence type="ECO:0000259" key="6">
    <source>
        <dbReference type="Pfam" id="PF02826"/>
    </source>
</evidence>
<feature type="domain" description="D-isomer specific 2-hydroxyacid dehydrogenase NAD-binding" evidence="6">
    <location>
        <begin position="109"/>
        <end position="292"/>
    </location>
</feature>
<dbReference type="InterPro" id="IPR036291">
    <property type="entry name" value="NAD(P)-bd_dom_sf"/>
</dbReference>
<dbReference type="NCBIfam" id="NF009714">
    <property type="entry name" value="PRK13243.1"/>
    <property type="match status" value="1"/>
</dbReference>
<dbReference type="PANTHER" id="PTHR10996">
    <property type="entry name" value="2-HYDROXYACID DEHYDROGENASE-RELATED"/>
    <property type="match status" value="1"/>
</dbReference>
<evidence type="ECO:0000259" key="5">
    <source>
        <dbReference type="Pfam" id="PF00389"/>
    </source>
</evidence>
<evidence type="ECO:0000256" key="3">
    <source>
        <dbReference type="ARBA" id="ARBA00023027"/>
    </source>
</evidence>
<keyword evidence="2 4" id="KW-0560">Oxidoreductase</keyword>
<evidence type="ECO:0000256" key="4">
    <source>
        <dbReference type="RuleBase" id="RU003719"/>
    </source>
</evidence>
<dbReference type="AlphaFoldDB" id="A0A7J3SLK6"/>
<dbReference type="InterPro" id="IPR050223">
    <property type="entry name" value="D-isomer_2-hydroxyacid_DH"/>
</dbReference>
<feature type="domain" description="D-isomer specific 2-hydroxyacid dehydrogenase catalytic" evidence="5">
    <location>
        <begin position="7"/>
        <end position="324"/>
    </location>
</feature>
<dbReference type="Gene3D" id="3.40.50.720">
    <property type="entry name" value="NAD(P)-binding Rossmann-like Domain"/>
    <property type="match status" value="2"/>
</dbReference>
<name>A0A7J3SLK6_9CREN</name>
<evidence type="ECO:0000256" key="2">
    <source>
        <dbReference type="ARBA" id="ARBA00023002"/>
    </source>
</evidence>
<dbReference type="InterPro" id="IPR006140">
    <property type="entry name" value="D-isomer_DH_NAD-bd"/>
</dbReference>
<dbReference type="InterPro" id="IPR029752">
    <property type="entry name" value="D-isomer_DH_CS1"/>
</dbReference>
<dbReference type="GO" id="GO:0051287">
    <property type="term" value="F:NAD binding"/>
    <property type="evidence" value="ECO:0007669"/>
    <property type="project" value="InterPro"/>
</dbReference>
<dbReference type="FunFam" id="3.40.50.720:FF:000203">
    <property type="entry name" value="D-3-phosphoglycerate dehydrogenase (SerA)"/>
    <property type="match status" value="1"/>
</dbReference>